<dbReference type="Pfam" id="PF01431">
    <property type="entry name" value="Peptidase_M13"/>
    <property type="match status" value="1"/>
</dbReference>
<sequence length="368" mass="41581">LHNYLMWQLINNYIDDLSWDYVHARRDFINTMYGTKDASSGYANCFQVVGNYATNILEQIKEEMYQAISSFSWMTDDNKQSAKTKVKEGLYKIGYPDFMVNDTYMDSLHSIITINESDYFSNVVSLNLISRQKFSDLIAKPNSKTLWAYSVYAARIEYYNPWHELIATAGMIQSPLFAHNGPAYYNFGGVGSLLARSLIHAVDEIGSIYKLDQTNPGIWWSQFTQQHFKDIKQCAIDAQKDTPIGPFVVSEGSSYTPNSTFIASAYVPELLADASGLKLSYKAYNAKMTRAGTEKIPAGFPNYSLNKLFFIAFAQINVAYFGNYNFHSNAMFSVARVNMAVSQLQEFRDTFGCKVGDPMAPAKTCTLF</sequence>
<evidence type="ECO:0000313" key="3">
    <source>
        <dbReference type="EMBL" id="CAG5129345.1"/>
    </source>
</evidence>
<keyword evidence="4" id="KW-1185">Reference proteome</keyword>
<feature type="non-terminal residue" evidence="3">
    <location>
        <position position="1"/>
    </location>
</feature>
<dbReference type="InterPro" id="IPR018497">
    <property type="entry name" value="Peptidase_M13_C"/>
</dbReference>
<comment type="similarity">
    <text evidence="1">Belongs to the peptidase M13 family.</text>
</comment>
<feature type="domain" description="Peptidase M13 C-terminal" evidence="2">
    <location>
        <begin position="158"/>
        <end position="366"/>
    </location>
</feature>
<accession>A0A8S3ZNJ4</accession>
<dbReference type="EMBL" id="CAJHNH020003458">
    <property type="protein sequence ID" value="CAG5129345.1"/>
    <property type="molecule type" value="Genomic_DNA"/>
</dbReference>
<organism evidence="3 4">
    <name type="scientific">Candidula unifasciata</name>
    <dbReference type="NCBI Taxonomy" id="100452"/>
    <lineage>
        <taxon>Eukaryota</taxon>
        <taxon>Metazoa</taxon>
        <taxon>Spiralia</taxon>
        <taxon>Lophotrochozoa</taxon>
        <taxon>Mollusca</taxon>
        <taxon>Gastropoda</taxon>
        <taxon>Heterobranchia</taxon>
        <taxon>Euthyneura</taxon>
        <taxon>Panpulmonata</taxon>
        <taxon>Eupulmonata</taxon>
        <taxon>Stylommatophora</taxon>
        <taxon>Helicina</taxon>
        <taxon>Helicoidea</taxon>
        <taxon>Geomitridae</taxon>
        <taxon>Candidula</taxon>
    </lineage>
</organism>
<comment type="caution">
    <text evidence="3">The sequence shown here is derived from an EMBL/GenBank/DDBJ whole genome shotgun (WGS) entry which is preliminary data.</text>
</comment>
<dbReference type="PANTHER" id="PTHR11733">
    <property type="entry name" value="ZINC METALLOPROTEASE FAMILY M13 NEPRILYSIN-RELATED"/>
    <property type="match status" value="1"/>
</dbReference>
<dbReference type="GO" id="GO:0004222">
    <property type="term" value="F:metalloendopeptidase activity"/>
    <property type="evidence" value="ECO:0007669"/>
    <property type="project" value="InterPro"/>
</dbReference>
<dbReference type="PANTHER" id="PTHR11733:SF167">
    <property type="entry name" value="FI17812P1-RELATED"/>
    <property type="match status" value="1"/>
</dbReference>
<dbReference type="PRINTS" id="PR00786">
    <property type="entry name" value="NEPRILYSIN"/>
</dbReference>
<dbReference type="Proteomes" id="UP000678393">
    <property type="component" value="Unassembled WGS sequence"/>
</dbReference>
<protein>
    <recommendedName>
        <fullName evidence="2">Peptidase M13 C-terminal domain-containing protein</fullName>
    </recommendedName>
</protein>
<name>A0A8S3ZNJ4_9EUPU</name>
<evidence type="ECO:0000259" key="2">
    <source>
        <dbReference type="Pfam" id="PF01431"/>
    </source>
</evidence>
<dbReference type="PROSITE" id="PS51885">
    <property type="entry name" value="NEPRILYSIN"/>
    <property type="match status" value="1"/>
</dbReference>
<dbReference type="Gene3D" id="3.40.390.10">
    <property type="entry name" value="Collagenase (Catalytic Domain)"/>
    <property type="match status" value="1"/>
</dbReference>
<evidence type="ECO:0000313" key="4">
    <source>
        <dbReference type="Proteomes" id="UP000678393"/>
    </source>
</evidence>
<evidence type="ECO:0000256" key="1">
    <source>
        <dbReference type="ARBA" id="ARBA00007357"/>
    </source>
</evidence>
<dbReference type="GO" id="GO:0005886">
    <property type="term" value="C:plasma membrane"/>
    <property type="evidence" value="ECO:0007669"/>
    <property type="project" value="TreeGrafter"/>
</dbReference>
<reference evidence="3" key="1">
    <citation type="submission" date="2021-04" db="EMBL/GenBank/DDBJ databases">
        <authorList>
            <consortium name="Molecular Ecology Group"/>
        </authorList>
    </citation>
    <scope>NUCLEOTIDE SEQUENCE</scope>
</reference>
<proteinExistence type="inferred from homology"/>
<dbReference type="GO" id="GO:0016485">
    <property type="term" value="P:protein processing"/>
    <property type="evidence" value="ECO:0007669"/>
    <property type="project" value="TreeGrafter"/>
</dbReference>
<dbReference type="InterPro" id="IPR042089">
    <property type="entry name" value="Peptidase_M13_dom_2"/>
</dbReference>
<gene>
    <name evidence="3" type="ORF">CUNI_LOCUS14903</name>
</gene>
<dbReference type="AlphaFoldDB" id="A0A8S3ZNJ4"/>
<dbReference type="Gene3D" id="1.10.1380.10">
    <property type="entry name" value="Neutral endopeptidase , domain2"/>
    <property type="match status" value="2"/>
</dbReference>
<dbReference type="OrthoDB" id="6475849at2759"/>
<dbReference type="SUPFAM" id="SSF55486">
    <property type="entry name" value="Metalloproteases ('zincins'), catalytic domain"/>
    <property type="match status" value="1"/>
</dbReference>
<dbReference type="InterPro" id="IPR000718">
    <property type="entry name" value="Peptidase_M13"/>
</dbReference>
<dbReference type="InterPro" id="IPR024079">
    <property type="entry name" value="MetalloPept_cat_dom_sf"/>
</dbReference>